<organism evidence="1 2">
    <name type="scientific">Thermosporothrix hazakensis</name>
    <dbReference type="NCBI Taxonomy" id="644383"/>
    <lineage>
        <taxon>Bacteria</taxon>
        <taxon>Bacillati</taxon>
        <taxon>Chloroflexota</taxon>
        <taxon>Ktedonobacteria</taxon>
        <taxon>Ktedonobacterales</taxon>
        <taxon>Thermosporotrichaceae</taxon>
        <taxon>Thermosporothrix</taxon>
    </lineage>
</organism>
<sequence length="79" mass="8944">MNRLVLKHKTSSEQMISFEVFAAGYAQNAYQMSVLSLSFLRSGTYRPNHNTRFSTTNALQNLFTTFIIVAKLRGLARAI</sequence>
<evidence type="ECO:0000313" key="2">
    <source>
        <dbReference type="Proteomes" id="UP000248806"/>
    </source>
</evidence>
<accession>A0A326UD87</accession>
<keyword evidence="2" id="KW-1185">Reference proteome</keyword>
<protein>
    <submittedName>
        <fullName evidence="1">Uncharacterized protein</fullName>
    </submittedName>
</protein>
<proteinExistence type="predicted"/>
<comment type="caution">
    <text evidence="1">The sequence shown here is derived from an EMBL/GenBank/DDBJ whole genome shotgun (WGS) entry which is preliminary data.</text>
</comment>
<evidence type="ECO:0000313" key="1">
    <source>
        <dbReference type="EMBL" id="PZW36438.1"/>
    </source>
</evidence>
<dbReference type="Proteomes" id="UP000248806">
    <property type="component" value="Unassembled WGS sequence"/>
</dbReference>
<name>A0A326UD87_THEHA</name>
<gene>
    <name evidence="1" type="ORF">EI42_00612</name>
</gene>
<dbReference type="AlphaFoldDB" id="A0A326UD87"/>
<reference evidence="1 2" key="1">
    <citation type="submission" date="2018-06" db="EMBL/GenBank/DDBJ databases">
        <title>Genomic Encyclopedia of Archaeal and Bacterial Type Strains, Phase II (KMG-II): from individual species to whole genera.</title>
        <authorList>
            <person name="Goeker M."/>
        </authorList>
    </citation>
    <scope>NUCLEOTIDE SEQUENCE [LARGE SCALE GENOMIC DNA]</scope>
    <source>
        <strain evidence="1 2">ATCC BAA-1881</strain>
    </source>
</reference>
<dbReference type="EMBL" id="QKUF01000001">
    <property type="protein sequence ID" value="PZW36438.1"/>
    <property type="molecule type" value="Genomic_DNA"/>
</dbReference>